<dbReference type="Proteomes" id="UP000190675">
    <property type="component" value="Chromosome I"/>
</dbReference>
<feature type="region of interest" description="Disordered" evidence="1">
    <location>
        <begin position="147"/>
        <end position="173"/>
    </location>
</feature>
<accession>A0A1M5UMQ1</accession>
<reference evidence="2 3" key="1">
    <citation type="submission" date="2016-11" db="EMBL/GenBank/DDBJ databases">
        <authorList>
            <person name="Jaros S."/>
            <person name="Januszkiewicz K."/>
            <person name="Wedrychowicz H."/>
        </authorList>
    </citation>
    <scope>NUCLEOTIDE SEQUENCE [LARGE SCALE GENOMIC DNA]</scope>
    <source>
        <strain evidence="2 3">GAS242</strain>
    </source>
</reference>
<sequence>MIWMSPIRPAAHLSPRAGRGRIALAIRVRGSLRKRGRNRLEDASQILRDIVVPKPQDAIVAIGEPLVANGVALTIGVLFTVDLHNQAAFATDKVYGVRSDRLLSDELVSIQPAGTKTIPERAFGIRQAASQSPRTLGLGLISTAQAEAPPHPSRFARRPLPASGERRTYHEIS</sequence>
<dbReference type="AlphaFoldDB" id="A0A1M5UMQ1"/>
<feature type="compositionally biased region" description="Basic and acidic residues" evidence="1">
    <location>
        <begin position="164"/>
        <end position="173"/>
    </location>
</feature>
<proteinExistence type="predicted"/>
<organism evidence="2 3">
    <name type="scientific">Bradyrhizobium erythrophlei</name>
    <dbReference type="NCBI Taxonomy" id="1437360"/>
    <lineage>
        <taxon>Bacteria</taxon>
        <taxon>Pseudomonadati</taxon>
        <taxon>Pseudomonadota</taxon>
        <taxon>Alphaproteobacteria</taxon>
        <taxon>Hyphomicrobiales</taxon>
        <taxon>Nitrobacteraceae</taxon>
        <taxon>Bradyrhizobium</taxon>
    </lineage>
</organism>
<evidence type="ECO:0000313" key="2">
    <source>
        <dbReference type="EMBL" id="SHH64176.1"/>
    </source>
</evidence>
<protein>
    <submittedName>
        <fullName evidence="2">Uncharacterized protein</fullName>
    </submittedName>
</protein>
<name>A0A1M5UMQ1_9BRAD</name>
<gene>
    <name evidence="2" type="ORF">SAMN05444169_8520</name>
</gene>
<evidence type="ECO:0000256" key="1">
    <source>
        <dbReference type="SAM" id="MobiDB-lite"/>
    </source>
</evidence>
<evidence type="ECO:0000313" key="3">
    <source>
        <dbReference type="Proteomes" id="UP000190675"/>
    </source>
</evidence>
<dbReference type="EMBL" id="LT670818">
    <property type="protein sequence ID" value="SHH64176.1"/>
    <property type="molecule type" value="Genomic_DNA"/>
</dbReference>